<keyword evidence="5 8" id="KW-0256">Endoplasmic reticulum</keyword>
<comment type="similarity">
    <text evidence="3 8">Belongs to the DAD/OST2 family.</text>
</comment>
<dbReference type="UniPathway" id="UPA00378"/>
<keyword evidence="4 8" id="KW-0812">Transmembrane</keyword>
<evidence type="ECO:0000256" key="6">
    <source>
        <dbReference type="ARBA" id="ARBA00022989"/>
    </source>
</evidence>
<dbReference type="PhylomeDB" id="A0A0G4GBK7"/>
<evidence type="ECO:0000256" key="5">
    <source>
        <dbReference type="ARBA" id="ARBA00022824"/>
    </source>
</evidence>
<dbReference type="Pfam" id="PF02109">
    <property type="entry name" value="DAD"/>
    <property type="match status" value="1"/>
</dbReference>
<evidence type="ECO:0000256" key="1">
    <source>
        <dbReference type="ARBA" id="ARBA00004477"/>
    </source>
</evidence>
<dbReference type="GO" id="GO:0006487">
    <property type="term" value="P:protein N-linked glycosylation"/>
    <property type="evidence" value="ECO:0007669"/>
    <property type="project" value="TreeGrafter"/>
</dbReference>
<evidence type="ECO:0000256" key="8">
    <source>
        <dbReference type="RuleBase" id="RU361136"/>
    </source>
</evidence>
<protein>
    <recommendedName>
        <fullName evidence="8">Dolichyl-diphosphooligosaccharide--protein glycosyltransferase subunit OST2</fullName>
        <shortName evidence="8">Oligosaccharyl transferase subunit OST2</shortName>
    </recommendedName>
</protein>
<accession>A0A0G4GBK7</accession>
<evidence type="ECO:0000256" key="2">
    <source>
        <dbReference type="ARBA" id="ARBA00004922"/>
    </source>
</evidence>
<sequence length="112" mass="12409">MQAVEIVKDLGLEGWSRYLSETPGRIKLLDTFLVFLALTGTMQIGYMVLAGVYPYESFLAGVFSCLGTGVLTVCLRSQIQNPSVFNVSQERAFADFLLANFLLHFAVFNFIG</sequence>
<evidence type="ECO:0000256" key="4">
    <source>
        <dbReference type="ARBA" id="ARBA00022692"/>
    </source>
</evidence>
<evidence type="ECO:0000256" key="7">
    <source>
        <dbReference type="ARBA" id="ARBA00023136"/>
    </source>
</evidence>
<dbReference type="EMBL" id="CDMZ01001040">
    <property type="protein sequence ID" value="CEM26140.1"/>
    <property type="molecule type" value="Genomic_DNA"/>
</dbReference>
<organism evidence="9">
    <name type="scientific">Chromera velia CCMP2878</name>
    <dbReference type="NCBI Taxonomy" id="1169474"/>
    <lineage>
        <taxon>Eukaryota</taxon>
        <taxon>Sar</taxon>
        <taxon>Alveolata</taxon>
        <taxon>Colpodellida</taxon>
        <taxon>Chromeraceae</taxon>
        <taxon>Chromera</taxon>
    </lineage>
</organism>
<dbReference type="InterPro" id="IPR003038">
    <property type="entry name" value="DAD/Ost2"/>
</dbReference>
<dbReference type="GO" id="GO:0008250">
    <property type="term" value="C:oligosaccharyltransferase complex"/>
    <property type="evidence" value="ECO:0007669"/>
    <property type="project" value="InterPro"/>
</dbReference>
<feature type="transmembrane region" description="Helical" evidence="8">
    <location>
        <begin position="91"/>
        <end position="111"/>
    </location>
</feature>
<dbReference type="VEuPathDB" id="CryptoDB:Cvel_21041"/>
<name>A0A0G4GBK7_9ALVE</name>
<gene>
    <name evidence="9" type="ORF">Cvel_21041</name>
</gene>
<comment type="subunit">
    <text evidence="8">Component of the oligosaccharyltransferase (OST) complex.</text>
</comment>
<keyword evidence="6 8" id="KW-1133">Transmembrane helix</keyword>
<evidence type="ECO:0000256" key="3">
    <source>
        <dbReference type="ARBA" id="ARBA00009386"/>
    </source>
</evidence>
<feature type="transmembrane region" description="Helical" evidence="8">
    <location>
        <begin position="32"/>
        <end position="52"/>
    </location>
</feature>
<comment type="caution">
    <text evidence="8">Lacks conserved residue(s) required for the propagation of feature annotation.</text>
</comment>
<comment type="subcellular location">
    <subcellularLocation>
        <location evidence="1 8">Endoplasmic reticulum membrane</location>
        <topology evidence="1 8">Multi-pass membrane protein</topology>
    </subcellularLocation>
</comment>
<evidence type="ECO:0000313" key="9">
    <source>
        <dbReference type="EMBL" id="CEM26140.1"/>
    </source>
</evidence>
<proteinExistence type="inferred from homology"/>
<keyword evidence="7 8" id="KW-0472">Membrane</keyword>
<comment type="pathway">
    <text evidence="2 8">Protein modification; protein glycosylation.</text>
</comment>
<dbReference type="PIRSF" id="PIRSF005588">
    <property type="entry name" value="DAD"/>
    <property type="match status" value="1"/>
</dbReference>
<comment type="function">
    <text evidence="8">Subunit of the oligosaccharyl transferase (OST) complex that catalyzes the initial transfer of a defined glycan (Glc(3)Man(9)GlcNAc(2) in eukaryotes) from the lipid carrier dolichol-pyrophosphate to an asparagine residue within an Asn-X-Ser/Thr consensus motif in nascent polypeptide chains, the first step in protein N-glycosylation. N-glycosylation occurs cotranslationally and the complex associates with the Sec61 complex at the channel-forming translocon complex that mediates protein translocation across the endoplasmic reticulum (ER). All subunits are required for a maximal enzyme activity.</text>
</comment>
<dbReference type="PANTHER" id="PTHR10705:SF0">
    <property type="entry name" value="DOLICHYL-DIPHOSPHOOLIGOSACCHARIDE--PROTEIN GLYCOSYLTRANSFERASE SUBUNIT DAD1"/>
    <property type="match status" value="1"/>
</dbReference>
<dbReference type="AlphaFoldDB" id="A0A0G4GBK7"/>
<dbReference type="PANTHER" id="PTHR10705">
    <property type="entry name" value="DOLICHYL-DIPHOSPHOOLIGOSACCHARIDE--PROTEIN GLYCOSYLTRANSFERASE SUBUNIT DAD1"/>
    <property type="match status" value="1"/>
</dbReference>
<reference evidence="9" key="1">
    <citation type="submission" date="2014-11" db="EMBL/GenBank/DDBJ databases">
        <authorList>
            <person name="Otto D Thomas"/>
            <person name="Naeem Raeece"/>
        </authorList>
    </citation>
    <scope>NUCLEOTIDE SEQUENCE</scope>
</reference>